<dbReference type="PATRIC" id="fig|111780.3.peg.1175"/>
<feature type="chain" id="PRO_5003937938" evidence="2">
    <location>
        <begin position="23"/>
        <end position="259"/>
    </location>
</feature>
<dbReference type="InterPro" id="IPR011990">
    <property type="entry name" value="TPR-like_helical_dom_sf"/>
</dbReference>
<dbReference type="InterPro" id="IPR044213">
    <property type="entry name" value="At2g44920-like"/>
</dbReference>
<dbReference type="Pfam" id="PF00805">
    <property type="entry name" value="Pentapeptide"/>
    <property type="match status" value="2"/>
</dbReference>
<dbReference type="AlphaFoldDB" id="K9XQ01"/>
<evidence type="ECO:0000256" key="1">
    <source>
        <dbReference type="PROSITE-ProRule" id="PRU00339"/>
    </source>
</evidence>
<dbReference type="PROSITE" id="PS50005">
    <property type="entry name" value="TPR"/>
    <property type="match status" value="1"/>
</dbReference>
<name>K9XQ01_STAC7</name>
<feature type="signal peptide" evidence="2">
    <location>
        <begin position="1"/>
        <end position="22"/>
    </location>
</feature>
<dbReference type="SUPFAM" id="SSF48452">
    <property type="entry name" value="TPR-like"/>
    <property type="match status" value="1"/>
</dbReference>
<dbReference type="RefSeq" id="WP_015192373.1">
    <property type="nucleotide sequence ID" value="NC_019748.1"/>
</dbReference>
<dbReference type="SUPFAM" id="SSF141571">
    <property type="entry name" value="Pentapeptide repeat-like"/>
    <property type="match status" value="1"/>
</dbReference>
<proteinExistence type="predicted"/>
<dbReference type="EMBL" id="CP003653">
    <property type="protein sequence ID" value="AFZ34700.1"/>
    <property type="molecule type" value="Genomic_DNA"/>
</dbReference>
<dbReference type="InterPro" id="IPR019734">
    <property type="entry name" value="TPR_rpt"/>
</dbReference>
<sequence>MKNILFAATTLSIISLSISTQAENLSDLNQLLATKNCSQCDLTNSGLVMADLSGGNLSGANLVNANLSQANLSGIDLSGANLTGASLYGANLTGANLTGANLAGTDLRNAYLTNTNLTDVDLSTAHIEGTKGISTSAGTPEQFYRWAVRETERGNFRAAVEHYNRAINIDPEFAPAYLGIGLIEYGFDNRVKAQEKAEIAANLFKKQDNKLGYETSQDFLHKMKLIETLEAENAKKEQGSGNFGKFIGGLGSLMLRLLL</sequence>
<dbReference type="PANTHER" id="PTHR47200:SF2">
    <property type="entry name" value="THYLAKOID LUMENAL 15 KDA PROTEIN 1, CHLOROPLASTIC"/>
    <property type="match status" value="1"/>
</dbReference>
<organism evidence="3 4">
    <name type="scientific">Stanieria cyanosphaera (strain ATCC 29371 / PCC 7437)</name>
    <dbReference type="NCBI Taxonomy" id="111780"/>
    <lineage>
        <taxon>Bacteria</taxon>
        <taxon>Bacillati</taxon>
        <taxon>Cyanobacteriota</taxon>
        <taxon>Cyanophyceae</taxon>
        <taxon>Pleurocapsales</taxon>
        <taxon>Dermocarpellaceae</taxon>
        <taxon>Stanieria</taxon>
    </lineage>
</organism>
<feature type="repeat" description="TPR" evidence="1">
    <location>
        <begin position="140"/>
        <end position="173"/>
    </location>
</feature>
<dbReference type="Gene3D" id="1.25.40.10">
    <property type="entry name" value="Tetratricopeptide repeat domain"/>
    <property type="match status" value="1"/>
</dbReference>
<dbReference type="PANTHER" id="PTHR47200">
    <property type="entry name" value="THYLAKOID LUMENAL 15 KDA PROTEIN 1, CHLOROPLASTIC"/>
    <property type="match status" value="1"/>
</dbReference>
<dbReference type="Proteomes" id="UP000010473">
    <property type="component" value="Chromosome"/>
</dbReference>
<reference evidence="4" key="1">
    <citation type="journal article" date="2013" name="Proc. Natl. Acad. Sci. U.S.A.">
        <title>Improving the coverage of the cyanobacterial phylum using diversity-driven genome sequencing.</title>
        <authorList>
            <person name="Shih P.M."/>
            <person name="Wu D."/>
            <person name="Latifi A."/>
            <person name="Axen S.D."/>
            <person name="Fewer D.P."/>
            <person name="Talla E."/>
            <person name="Calteau A."/>
            <person name="Cai F."/>
            <person name="Tandeau de Marsac N."/>
            <person name="Rippka R."/>
            <person name="Herdman M."/>
            <person name="Sivonen K."/>
            <person name="Coursin T."/>
            <person name="Laurent T."/>
            <person name="Goodwin L."/>
            <person name="Nolan M."/>
            <person name="Davenport K.W."/>
            <person name="Han C.S."/>
            <person name="Rubin E.M."/>
            <person name="Eisen J.A."/>
            <person name="Woyke T."/>
            <person name="Gugger M."/>
            <person name="Kerfeld C.A."/>
        </authorList>
    </citation>
    <scope>NUCLEOTIDE SEQUENCE [LARGE SCALE GENOMIC DNA]</scope>
    <source>
        <strain evidence="4">ATCC 29371 / PCC 7437</strain>
    </source>
</reference>
<keyword evidence="2" id="KW-0732">Signal</keyword>
<dbReference type="InterPro" id="IPR001646">
    <property type="entry name" value="5peptide_repeat"/>
</dbReference>
<evidence type="ECO:0000256" key="2">
    <source>
        <dbReference type="SAM" id="SignalP"/>
    </source>
</evidence>
<accession>K9XQ01</accession>
<dbReference type="Gene3D" id="2.160.20.80">
    <property type="entry name" value="E3 ubiquitin-protein ligase SopA"/>
    <property type="match status" value="1"/>
</dbReference>
<evidence type="ECO:0000313" key="4">
    <source>
        <dbReference type="Proteomes" id="UP000010473"/>
    </source>
</evidence>
<dbReference type="eggNOG" id="COG0457">
    <property type="taxonomic scope" value="Bacteria"/>
</dbReference>
<dbReference type="Pfam" id="PF13414">
    <property type="entry name" value="TPR_11"/>
    <property type="match status" value="1"/>
</dbReference>
<dbReference type="OrthoDB" id="481042at2"/>
<protein>
    <submittedName>
        <fullName evidence="3">Pentapeptide repeat protein</fullName>
    </submittedName>
</protein>
<dbReference type="eggNOG" id="COG1357">
    <property type="taxonomic scope" value="Bacteria"/>
</dbReference>
<dbReference type="KEGG" id="scs:Sta7437_1127"/>
<keyword evidence="1" id="KW-0802">TPR repeat</keyword>
<dbReference type="STRING" id="111780.Sta7437_1127"/>
<evidence type="ECO:0000313" key="3">
    <source>
        <dbReference type="EMBL" id="AFZ34700.1"/>
    </source>
</evidence>
<gene>
    <name evidence="3" type="ordered locus">Sta7437_1127</name>
</gene>
<dbReference type="HOGENOM" id="CLU_080449_0_0_3"/>
<keyword evidence="4" id="KW-1185">Reference proteome</keyword>